<dbReference type="EMBL" id="DTHG01000092">
    <property type="protein sequence ID" value="HGW92374.1"/>
    <property type="molecule type" value="Genomic_DNA"/>
</dbReference>
<feature type="transmembrane region" description="Helical" evidence="1">
    <location>
        <begin position="619"/>
        <end position="641"/>
    </location>
</feature>
<dbReference type="Gene3D" id="3.40.50.150">
    <property type="entry name" value="Vaccinia Virus protein VP39"/>
    <property type="match status" value="1"/>
</dbReference>
<comment type="caution">
    <text evidence="2">The sequence shown here is derived from an EMBL/GenBank/DDBJ whole genome shotgun (WGS) entry which is preliminary data.</text>
</comment>
<sequence>MFIFFVGFLSILTQSLLIREIYYSVSSNEITTCLFLSSWLLFSGLGVFFSGKKGSFIFYLMLFAIIFPFYIFLSYNLYQLFHKLPGEIFRIRETMIIFYLIFSPLFFIIGCIFGRGLMEWKEDDLKGYIRPYILEALGDLFGGIFFSLIIIRFLNFQLRYYFVYITIFLIFILKEKKKIYLIILILLYSFPIPFIIKKSLQRDFAGYKFNNLIDTRYNRFIVREKENIKSVYIDGKLSFSYPVGFYDEMQHLPFLLKDSFENEILSIGIPSPSECLELLKEGKLTIIEQNKEIKILYPDNINWIFTDPFKAKIEDKYDFIIVNAGLPDNITSSRFFSVEFLKRMKIYLKDDGFIILKIPSSDVYIDTFTKDLDGTLLETGNSVFKYSFVFPLESGIFIFSDKEIKIDEKIMIEKLEKLKLNYLNEGFLRYIIERSQFFYERMKGNFKVSTIKEPYIFYLFLKYNSFKFKDFLLNILKIFDKIPYYLIIFFFILPFIKRNVLYNVSIVGFLGITSEIIVLFLFQSYNGTLYQYVGAIIGFFMFGVGMGGAFFEKFPRRYYLILVYIFFFFIFVYLLLPLRSINLFSASLLNLFAGFSVGLTYGCSTFITGEGKKEAAKVYFYDLIGASIGSFFTSIILIPVYGVKKTLVILIAISIAGFISRINR</sequence>
<accession>A0A7C4UDE5</accession>
<keyword evidence="1" id="KW-0472">Membrane</keyword>
<name>A0A7C4UDE5_UNCW3</name>
<dbReference type="AlphaFoldDB" id="A0A7C4UDE5"/>
<reference evidence="2" key="1">
    <citation type="journal article" date="2020" name="mSystems">
        <title>Genome- and Community-Level Interaction Insights into Carbon Utilization and Element Cycling Functions of Hydrothermarchaeota in Hydrothermal Sediment.</title>
        <authorList>
            <person name="Zhou Z."/>
            <person name="Liu Y."/>
            <person name="Xu W."/>
            <person name="Pan J."/>
            <person name="Luo Z.H."/>
            <person name="Li M."/>
        </authorList>
    </citation>
    <scope>NUCLEOTIDE SEQUENCE [LARGE SCALE GENOMIC DNA]</scope>
    <source>
        <strain evidence="2">SpSt-780</strain>
    </source>
</reference>
<feature type="transmembrane region" description="Helical" evidence="1">
    <location>
        <begin position="95"/>
        <end position="117"/>
    </location>
</feature>
<dbReference type="SUPFAM" id="SSF53335">
    <property type="entry name" value="S-adenosyl-L-methionine-dependent methyltransferases"/>
    <property type="match status" value="1"/>
</dbReference>
<feature type="transmembrane region" description="Helical" evidence="1">
    <location>
        <begin position="56"/>
        <end position="75"/>
    </location>
</feature>
<feature type="transmembrane region" description="Helical" evidence="1">
    <location>
        <begin position="647"/>
        <end position="663"/>
    </location>
</feature>
<gene>
    <name evidence="2" type="ORF">ENV67_07545</name>
</gene>
<evidence type="ECO:0000313" key="2">
    <source>
        <dbReference type="EMBL" id="HGW92374.1"/>
    </source>
</evidence>
<keyword evidence="1" id="KW-0812">Transmembrane</keyword>
<keyword evidence="1" id="KW-1133">Transmembrane helix</keyword>
<feature type="transmembrane region" description="Helical" evidence="1">
    <location>
        <begin position="529"/>
        <end position="551"/>
    </location>
</feature>
<feature type="transmembrane region" description="Helical" evidence="1">
    <location>
        <begin position="129"/>
        <end position="151"/>
    </location>
</feature>
<dbReference type="InterPro" id="IPR029063">
    <property type="entry name" value="SAM-dependent_MTases_sf"/>
</dbReference>
<organism evidence="2">
    <name type="scientific">candidate division WOR-3 bacterium</name>
    <dbReference type="NCBI Taxonomy" id="2052148"/>
    <lineage>
        <taxon>Bacteria</taxon>
        <taxon>Bacteria division WOR-3</taxon>
    </lineage>
</organism>
<feature type="transmembrane region" description="Helical" evidence="1">
    <location>
        <begin position="157"/>
        <end position="173"/>
    </location>
</feature>
<evidence type="ECO:0000256" key="1">
    <source>
        <dbReference type="SAM" id="Phobius"/>
    </source>
</evidence>
<feature type="transmembrane region" description="Helical" evidence="1">
    <location>
        <begin position="558"/>
        <end position="576"/>
    </location>
</feature>
<feature type="transmembrane region" description="Helical" evidence="1">
    <location>
        <begin position="29"/>
        <end position="49"/>
    </location>
</feature>
<feature type="transmembrane region" description="Helical" evidence="1">
    <location>
        <begin position="180"/>
        <end position="196"/>
    </location>
</feature>
<feature type="transmembrane region" description="Helical" evidence="1">
    <location>
        <begin position="588"/>
        <end position="607"/>
    </location>
</feature>
<proteinExistence type="predicted"/>
<feature type="transmembrane region" description="Helical" evidence="1">
    <location>
        <begin position="500"/>
        <end position="523"/>
    </location>
</feature>
<protein>
    <recommendedName>
        <fullName evidence="3">PABS domain-containing protein</fullName>
    </recommendedName>
</protein>
<feature type="transmembrane region" description="Helical" evidence="1">
    <location>
        <begin position="471"/>
        <end position="493"/>
    </location>
</feature>
<evidence type="ECO:0008006" key="3">
    <source>
        <dbReference type="Google" id="ProtNLM"/>
    </source>
</evidence>